<gene>
    <name evidence="6" type="ORF">C7C56_025820</name>
</gene>
<evidence type="ECO:0000313" key="6">
    <source>
        <dbReference type="EMBL" id="PWF40538.1"/>
    </source>
</evidence>
<evidence type="ECO:0000256" key="4">
    <source>
        <dbReference type="ARBA" id="ARBA00023163"/>
    </source>
</evidence>
<evidence type="ECO:0000313" key="7">
    <source>
        <dbReference type="Proteomes" id="UP000241421"/>
    </source>
</evidence>
<dbReference type="InterPro" id="IPR039425">
    <property type="entry name" value="RNA_pol_sigma-70-like"/>
</dbReference>
<dbReference type="OrthoDB" id="9797134at2"/>
<organism evidence="6 7">
    <name type="scientific">Massilia glaciei</name>
    <dbReference type="NCBI Taxonomy" id="1524097"/>
    <lineage>
        <taxon>Bacteria</taxon>
        <taxon>Pseudomonadati</taxon>
        <taxon>Pseudomonadota</taxon>
        <taxon>Betaproteobacteria</taxon>
        <taxon>Burkholderiales</taxon>
        <taxon>Oxalobacteraceae</taxon>
        <taxon>Telluria group</taxon>
        <taxon>Massilia</taxon>
    </lineage>
</organism>
<evidence type="ECO:0000256" key="1">
    <source>
        <dbReference type="ARBA" id="ARBA00023015"/>
    </source>
</evidence>
<reference evidence="6 7" key="1">
    <citation type="submission" date="2018-04" db="EMBL/GenBank/DDBJ databases">
        <title>Massilia violaceinigra sp. nov., a novel purple-pigmented bacterium isolated from Tianshan glacier, Xinjiang, China.</title>
        <authorList>
            <person name="Wang H."/>
        </authorList>
    </citation>
    <scope>NUCLEOTIDE SEQUENCE [LARGE SCALE GENOMIC DNA]</scope>
    <source>
        <strain evidence="6 7">B448-2</strain>
    </source>
</reference>
<dbReference type="NCBIfam" id="TIGR02937">
    <property type="entry name" value="sigma70-ECF"/>
    <property type="match status" value="1"/>
</dbReference>
<keyword evidence="3" id="KW-0238">DNA-binding</keyword>
<evidence type="ECO:0000256" key="2">
    <source>
        <dbReference type="ARBA" id="ARBA00023082"/>
    </source>
</evidence>
<dbReference type="SUPFAM" id="SSF88946">
    <property type="entry name" value="Sigma2 domain of RNA polymerase sigma factors"/>
    <property type="match status" value="1"/>
</dbReference>
<dbReference type="PANTHER" id="PTHR43133">
    <property type="entry name" value="RNA POLYMERASE ECF-TYPE SIGMA FACTO"/>
    <property type="match status" value="1"/>
</dbReference>
<keyword evidence="7" id="KW-1185">Reference proteome</keyword>
<protein>
    <submittedName>
        <fullName evidence="6">Sigma-70 family RNA polymerase sigma factor</fullName>
    </submittedName>
</protein>
<dbReference type="GO" id="GO:0016987">
    <property type="term" value="F:sigma factor activity"/>
    <property type="evidence" value="ECO:0007669"/>
    <property type="project" value="UniProtKB-KW"/>
</dbReference>
<sequence>MSMPFDFSNFLKRRRDNEADFLVWRAIVRGGRERDSGCAKLYQRYGASVRRTFLAGGLDRETAEELFQEVVINVVVCCAQFTPDQSFRAWLFSIAHNVYVDHLRYRAARRNGDHAHPISMDAVHPYSDRELGALENFGLRDCVRQAFIAFEQSHPERAQIMTLSVLEGLCSKEVAHFLERSDAATREYLRQCRIKMRSYFAHCHIYLAGEET</sequence>
<name>A0A2U2HC51_9BURK</name>
<dbReference type="GO" id="GO:0006352">
    <property type="term" value="P:DNA-templated transcription initiation"/>
    <property type="evidence" value="ECO:0007669"/>
    <property type="project" value="InterPro"/>
</dbReference>
<dbReference type="GO" id="GO:0003677">
    <property type="term" value="F:DNA binding"/>
    <property type="evidence" value="ECO:0007669"/>
    <property type="project" value="UniProtKB-KW"/>
</dbReference>
<feature type="domain" description="RNA polymerase sigma-70 region 2" evidence="5">
    <location>
        <begin position="41"/>
        <end position="107"/>
    </location>
</feature>
<keyword evidence="1" id="KW-0805">Transcription regulation</keyword>
<dbReference type="EMBL" id="PXWF02000322">
    <property type="protein sequence ID" value="PWF40538.1"/>
    <property type="molecule type" value="Genomic_DNA"/>
</dbReference>
<evidence type="ECO:0000256" key="3">
    <source>
        <dbReference type="ARBA" id="ARBA00023125"/>
    </source>
</evidence>
<dbReference type="InterPro" id="IPR007627">
    <property type="entry name" value="RNA_pol_sigma70_r2"/>
</dbReference>
<keyword evidence="2" id="KW-0731">Sigma factor</keyword>
<keyword evidence="4" id="KW-0804">Transcription</keyword>
<dbReference type="Proteomes" id="UP000241421">
    <property type="component" value="Unassembled WGS sequence"/>
</dbReference>
<dbReference type="AlphaFoldDB" id="A0A2U2HC51"/>
<accession>A0A2U2HC51</accession>
<dbReference type="InterPro" id="IPR013325">
    <property type="entry name" value="RNA_pol_sigma_r2"/>
</dbReference>
<dbReference type="Gene3D" id="1.10.1740.10">
    <property type="match status" value="1"/>
</dbReference>
<comment type="caution">
    <text evidence="6">The sequence shown here is derived from an EMBL/GenBank/DDBJ whole genome shotgun (WGS) entry which is preliminary data.</text>
</comment>
<dbReference type="Pfam" id="PF04542">
    <property type="entry name" value="Sigma70_r2"/>
    <property type="match status" value="1"/>
</dbReference>
<dbReference type="InterPro" id="IPR014284">
    <property type="entry name" value="RNA_pol_sigma-70_dom"/>
</dbReference>
<dbReference type="PANTHER" id="PTHR43133:SF8">
    <property type="entry name" value="RNA POLYMERASE SIGMA FACTOR HI_1459-RELATED"/>
    <property type="match status" value="1"/>
</dbReference>
<evidence type="ECO:0000259" key="5">
    <source>
        <dbReference type="Pfam" id="PF04542"/>
    </source>
</evidence>
<proteinExistence type="predicted"/>